<dbReference type="AlphaFoldDB" id="A0A2S6CFU1"/>
<feature type="compositionally biased region" description="Low complexity" evidence="1">
    <location>
        <begin position="183"/>
        <end position="213"/>
    </location>
</feature>
<evidence type="ECO:0000256" key="1">
    <source>
        <dbReference type="SAM" id="MobiDB-lite"/>
    </source>
</evidence>
<feature type="region of interest" description="Disordered" evidence="1">
    <location>
        <begin position="178"/>
        <end position="213"/>
    </location>
</feature>
<comment type="caution">
    <text evidence="2">The sequence shown here is derived from an EMBL/GenBank/DDBJ whole genome shotgun (WGS) entry which is preliminary data.</text>
</comment>
<name>A0A2S6CFU1_9PEZI</name>
<evidence type="ECO:0000313" key="2">
    <source>
        <dbReference type="EMBL" id="PPJ58600.1"/>
    </source>
</evidence>
<dbReference type="OrthoDB" id="3650888at2759"/>
<keyword evidence="3" id="KW-1185">Reference proteome</keyword>
<gene>
    <name evidence="2" type="ORF">CBER1_03554</name>
</gene>
<accession>A0A2S6CFU1</accession>
<dbReference type="Proteomes" id="UP000237631">
    <property type="component" value="Unassembled WGS sequence"/>
</dbReference>
<dbReference type="EMBL" id="PNEN01000451">
    <property type="protein sequence ID" value="PPJ58600.1"/>
    <property type="molecule type" value="Genomic_DNA"/>
</dbReference>
<feature type="compositionally biased region" description="Acidic residues" evidence="1">
    <location>
        <begin position="68"/>
        <end position="85"/>
    </location>
</feature>
<sequence>MANNILKRILSSKKGSGCLDSLFGVLHCVIDTGTKAINLISTGVRGRLQEILDTLIEITKVLPKLEIDENEPEDEPEEDPDEDEQSSTSSCSVTTVSSCLVGCSETVTTIADSASLTTVCYTTSCGTTTGCDLEQTTTSSIETLSASACPLAFERYDAQLTADTYGTAMPFWPDSPPLLSEYATSTEASTTSTQTSTPAPSTTTPSAVSSSDSSTLSFSFVPDPTTSTSIAPSISATILPDFRDLKHLGDITRKCYDPSKFHGHGDIHDGNVNMFSDDVCKEFGDLELTPESKPFIHRERASHGDQINIYFVVS</sequence>
<reference evidence="3" key="1">
    <citation type="journal article" date="2017" name="bioRxiv">
        <title>Conservation of a gene cluster reveals novel cercosporin biosynthetic mechanisms and extends production to the genus Colletotrichum.</title>
        <authorList>
            <person name="de Jonge R."/>
            <person name="Ebert M.K."/>
            <person name="Huitt-Roehl C.R."/>
            <person name="Pal P."/>
            <person name="Suttle J.C."/>
            <person name="Spanner R.E."/>
            <person name="Neubauer J.D."/>
            <person name="Jurick W.M.II."/>
            <person name="Stott K.A."/>
            <person name="Secor G.A."/>
            <person name="Thomma B.P.H.J."/>
            <person name="Van de Peer Y."/>
            <person name="Townsend C.A."/>
            <person name="Bolton M.D."/>
        </authorList>
    </citation>
    <scope>NUCLEOTIDE SEQUENCE [LARGE SCALE GENOMIC DNA]</scope>
    <source>
        <strain evidence="3">CBS538.71</strain>
    </source>
</reference>
<proteinExistence type="predicted"/>
<evidence type="ECO:0000313" key="3">
    <source>
        <dbReference type="Proteomes" id="UP000237631"/>
    </source>
</evidence>
<protein>
    <submittedName>
        <fullName evidence="2">Uncharacterized protein</fullName>
    </submittedName>
</protein>
<organism evidence="2 3">
    <name type="scientific">Cercospora berteroae</name>
    <dbReference type="NCBI Taxonomy" id="357750"/>
    <lineage>
        <taxon>Eukaryota</taxon>
        <taxon>Fungi</taxon>
        <taxon>Dikarya</taxon>
        <taxon>Ascomycota</taxon>
        <taxon>Pezizomycotina</taxon>
        <taxon>Dothideomycetes</taxon>
        <taxon>Dothideomycetidae</taxon>
        <taxon>Mycosphaerellales</taxon>
        <taxon>Mycosphaerellaceae</taxon>
        <taxon>Cercospora</taxon>
    </lineage>
</organism>
<feature type="region of interest" description="Disordered" evidence="1">
    <location>
        <begin position="66"/>
        <end position="90"/>
    </location>
</feature>